<dbReference type="RefSeq" id="WP_131838798.1">
    <property type="nucleotide sequence ID" value="NZ_SLWB01000004.1"/>
</dbReference>
<sequence length="208" mass="22739">MAIIELVTSHAYLKDGEIGPFTGNVILQLTGNSLFTITSERLARLKTCKDDYETKQIASIDGTKADVLMKNEAKATLVTELNEMAIELCVMAKGDREKLATTGFNLVKETEKGKEPPKPSNFKVEYGINEGSLIFSVKSHADARVYVFLFTPIATAPSDLSAWAQVSSTSSKKEITGFKHGVDYLCRCAYMGPKGKLVYSDAITVLAR</sequence>
<comment type="caution">
    <text evidence="1">The sequence shown here is derived from an EMBL/GenBank/DDBJ whole genome shotgun (WGS) entry which is preliminary data.</text>
</comment>
<evidence type="ECO:0000313" key="2">
    <source>
        <dbReference type="Proteomes" id="UP000294830"/>
    </source>
</evidence>
<evidence type="ECO:0000313" key="1">
    <source>
        <dbReference type="EMBL" id="TCN70248.1"/>
    </source>
</evidence>
<reference evidence="1 2" key="1">
    <citation type="submission" date="2019-03" db="EMBL/GenBank/DDBJ databases">
        <title>Genomic Encyclopedia of Archaeal and Bacterial Type Strains, Phase II (KMG-II): from individual species to whole genera.</title>
        <authorList>
            <person name="Goeker M."/>
        </authorList>
    </citation>
    <scope>NUCLEOTIDE SEQUENCE [LARGE SCALE GENOMIC DNA]</scope>
    <source>
        <strain evidence="1 2">RL-C</strain>
    </source>
</reference>
<dbReference type="Proteomes" id="UP000294830">
    <property type="component" value="Unassembled WGS sequence"/>
</dbReference>
<protein>
    <submittedName>
        <fullName evidence="1">Uncharacterized protein</fullName>
    </submittedName>
</protein>
<accession>A0A4R2EMA7</accession>
<dbReference type="EMBL" id="SLWB01000004">
    <property type="protein sequence ID" value="TCN70248.1"/>
    <property type="molecule type" value="Genomic_DNA"/>
</dbReference>
<dbReference type="OrthoDB" id="1491402at2"/>
<name>A0A4R2EMA7_9BACT</name>
<organism evidence="1 2">
    <name type="scientific">Acetobacteroides hydrogenigenes</name>
    <dbReference type="NCBI Taxonomy" id="979970"/>
    <lineage>
        <taxon>Bacteria</taxon>
        <taxon>Pseudomonadati</taxon>
        <taxon>Bacteroidota</taxon>
        <taxon>Bacteroidia</taxon>
        <taxon>Bacteroidales</taxon>
        <taxon>Rikenellaceae</taxon>
        <taxon>Acetobacteroides</taxon>
    </lineage>
</organism>
<keyword evidence="2" id="KW-1185">Reference proteome</keyword>
<gene>
    <name evidence="1" type="ORF">CLV25_104207</name>
</gene>
<proteinExistence type="predicted"/>
<dbReference type="AlphaFoldDB" id="A0A4R2EMA7"/>